<dbReference type="PROSITE" id="PS50943">
    <property type="entry name" value="HTH_CROC1"/>
    <property type="match status" value="1"/>
</dbReference>
<dbReference type="CDD" id="cd00093">
    <property type="entry name" value="HTH_XRE"/>
    <property type="match status" value="1"/>
</dbReference>
<keyword evidence="1" id="KW-0238">DNA-binding</keyword>
<dbReference type="InterPro" id="IPR010982">
    <property type="entry name" value="Lambda_DNA-bd_dom_sf"/>
</dbReference>
<feature type="domain" description="HTH cro/C1-type" evidence="3">
    <location>
        <begin position="8"/>
        <end position="62"/>
    </location>
</feature>
<keyword evidence="5" id="KW-1185">Reference proteome</keyword>
<dbReference type="EMBL" id="FOLQ01000071">
    <property type="protein sequence ID" value="SFF40418.1"/>
    <property type="molecule type" value="Genomic_DNA"/>
</dbReference>
<feature type="compositionally biased region" description="Acidic residues" evidence="2">
    <location>
        <begin position="100"/>
        <end position="109"/>
    </location>
</feature>
<protein>
    <submittedName>
        <fullName evidence="4">Transcriptional regulator, contains XRE-family HTH domain</fullName>
    </submittedName>
</protein>
<evidence type="ECO:0000313" key="4">
    <source>
        <dbReference type="EMBL" id="SFF40418.1"/>
    </source>
</evidence>
<evidence type="ECO:0000256" key="1">
    <source>
        <dbReference type="ARBA" id="ARBA00023125"/>
    </source>
</evidence>
<evidence type="ECO:0000256" key="2">
    <source>
        <dbReference type="SAM" id="MobiDB-lite"/>
    </source>
</evidence>
<dbReference type="InterPro" id="IPR001387">
    <property type="entry name" value="Cro/C1-type_HTH"/>
</dbReference>
<name>A0A1I2IFK2_9BACT</name>
<evidence type="ECO:0000259" key="3">
    <source>
        <dbReference type="PROSITE" id="PS50943"/>
    </source>
</evidence>
<dbReference type="GO" id="GO:0003677">
    <property type="term" value="F:DNA binding"/>
    <property type="evidence" value="ECO:0007669"/>
    <property type="project" value="UniProtKB-KW"/>
</dbReference>
<dbReference type="PANTHER" id="PTHR46797:SF1">
    <property type="entry name" value="METHYLPHOSPHONATE SYNTHASE"/>
    <property type="match status" value="1"/>
</dbReference>
<organism evidence="4 5">
    <name type="scientific">Spirosoma endophyticum</name>
    <dbReference type="NCBI Taxonomy" id="662367"/>
    <lineage>
        <taxon>Bacteria</taxon>
        <taxon>Pseudomonadati</taxon>
        <taxon>Bacteroidota</taxon>
        <taxon>Cytophagia</taxon>
        <taxon>Cytophagales</taxon>
        <taxon>Cytophagaceae</taxon>
        <taxon>Spirosoma</taxon>
    </lineage>
</organism>
<dbReference type="InterPro" id="IPR050807">
    <property type="entry name" value="TransReg_Diox_bact_type"/>
</dbReference>
<dbReference type="Gene3D" id="1.10.260.40">
    <property type="entry name" value="lambda repressor-like DNA-binding domains"/>
    <property type="match status" value="1"/>
</dbReference>
<reference evidence="4 5" key="1">
    <citation type="submission" date="2016-10" db="EMBL/GenBank/DDBJ databases">
        <authorList>
            <person name="de Groot N.N."/>
        </authorList>
    </citation>
    <scope>NUCLEOTIDE SEQUENCE [LARGE SCALE GENOMIC DNA]</scope>
    <source>
        <strain evidence="4 5">DSM 26130</strain>
    </source>
</reference>
<dbReference type="Pfam" id="PF13560">
    <property type="entry name" value="HTH_31"/>
    <property type="match status" value="1"/>
</dbReference>
<dbReference type="SMART" id="SM00530">
    <property type="entry name" value="HTH_XRE"/>
    <property type="match status" value="1"/>
</dbReference>
<dbReference type="STRING" id="662367.SAMN05216167_1713"/>
<dbReference type="SUPFAM" id="SSF47413">
    <property type="entry name" value="lambda repressor-like DNA-binding domains"/>
    <property type="match status" value="1"/>
</dbReference>
<evidence type="ECO:0000313" key="5">
    <source>
        <dbReference type="Proteomes" id="UP000198598"/>
    </source>
</evidence>
<dbReference type="GO" id="GO:0003700">
    <property type="term" value="F:DNA-binding transcription factor activity"/>
    <property type="evidence" value="ECO:0007669"/>
    <property type="project" value="TreeGrafter"/>
</dbReference>
<dbReference type="AlphaFoldDB" id="A0A1I2IFK2"/>
<feature type="region of interest" description="Disordered" evidence="2">
    <location>
        <begin position="98"/>
        <end position="139"/>
    </location>
</feature>
<gene>
    <name evidence="4" type="ORF">SAMN05216167_1713</name>
</gene>
<sequence length="139" mass="15450">MINVGTTLKSLREERGYTVRQLAEKAQVQSSHLSNIENGKRSPGLDVIDRICNALGASVTQVLVKTDMEKELALGKRKLLKDLMPYFRKIDSVAKQIYGSEDDDSDDRDDQNKGQGEGLTPIILGGGMIDYEPLKQQNQ</sequence>
<dbReference type="Proteomes" id="UP000198598">
    <property type="component" value="Unassembled WGS sequence"/>
</dbReference>
<dbReference type="PANTHER" id="PTHR46797">
    <property type="entry name" value="HTH-TYPE TRANSCRIPTIONAL REGULATOR"/>
    <property type="match status" value="1"/>
</dbReference>
<proteinExistence type="predicted"/>
<accession>A0A1I2IFK2</accession>
<dbReference type="GO" id="GO:0005829">
    <property type="term" value="C:cytosol"/>
    <property type="evidence" value="ECO:0007669"/>
    <property type="project" value="TreeGrafter"/>
</dbReference>